<accession>A0A7Y9Z9S7</accession>
<dbReference type="PROSITE" id="PS51679">
    <property type="entry name" value="SAM_MT_C5"/>
    <property type="match status" value="1"/>
</dbReference>
<sequence length="409" mass="45421">MTILRTAPLLASSPPTSLSSVELFAGAGGLALGCELEGFHAAATLEWNRWACDTMRQNRDAGHPLARNWKVFEGDVRDYNWEDLSRKIDVVSGGPPCQPFSTGGKALAADDPRDMFPATAEVLASLAPRSFIIENVRGLARPRFAEYFEYIQHRLAIPEDSARDGEDWTQHLTRLRAERVSRTYNGLRYRVTSALVDAANYGVPQRRHRVILVGFRDDLDIDWSLPTATHSSAALMVDQWHGTYFDRHEVAPVHRPQRPTESGLHKARESADAALLPWRTVRDAIHDLPEPGLMGSTDVLNHVLKPGARSYPGHTGSTYDQPSKALKAGGHGVPGGENMLRRQDGSIRYFSVRESARIQTFPDDYELHGAWGETMRQLGNAVPVDLARVVARSVHKALNEQNHSIWGTT</sequence>
<dbReference type="InterPro" id="IPR001525">
    <property type="entry name" value="C5_MeTfrase"/>
</dbReference>
<evidence type="ECO:0000256" key="3">
    <source>
        <dbReference type="ARBA" id="ARBA00022679"/>
    </source>
</evidence>
<dbReference type="PANTHER" id="PTHR10629">
    <property type="entry name" value="CYTOSINE-SPECIFIC METHYLTRANSFERASE"/>
    <property type="match status" value="1"/>
</dbReference>
<feature type="active site" evidence="6">
    <location>
        <position position="97"/>
    </location>
</feature>
<evidence type="ECO:0000256" key="2">
    <source>
        <dbReference type="ARBA" id="ARBA00022603"/>
    </source>
</evidence>
<gene>
    <name evidence="7" type="ORF">BKA03_000984</name>
</gene>
<dbReference type="PROSITE" id="PS00095">
    <property type="entry name" value="C5_MTASE_2"/>
    <property type="match status" value="1"/>
</dbReference>
<proteinExistence type="inferred from homology"/>
<comment type="similarity">
    <text evidence="6">Belongs to the class I-like SAM-binding methyltransferase superfamily. C5-methyltransferase family.</text>
</comment>
<dbReference type="InterPro" id="IPR018117">
    <property type="entry name" value="C5_DNA_meth_AS"/>
</dbReference>
<dbReference type="GO" id="GO:0009307">
    <property type="term" value="P:DNA restriction-modification system"/>
    <property type="evidence" value="ECO:0007669"/>
    <property type="project" value="UniProtKB-KW"/>
</dbReference>
<keyword evidence="8" id="KW-1185">Reference proteome</keyword>
<dbReference type="RefSeq" id="WP_202965758.1">
    <property type="nucleotide sequence ID" value="NZ_BBRC01000014.1"/>
</dbReference>
<dbReference type="Gene3D" id="3.40.50.150">
    <property type="entry name" value="Vaccinia Virus protein VP39"/>
    <property type="match status" value="1"/>
</dbReference>
<comment type="caution">
    <text evidence="7">The sequence shown here is derived from an EMBL/GenBank/DDBJ whole genome shotgun (WGS) entry which is preliminary data.</text>
</comment>
<dbReference type="Gene3D" id="3.90.120.10">
    <property type="entry name" value="DNA Methylase, subunit A, domain 2"/>
    <property type="match status" value="1"/>
</dbReference>
<evidence type="ECO:0000313" key="8">
    <source>
        <dbReference type="Proteomes" id="UP000547973"/>
    </source>
</evidence>
<dbReference type="SUPFAM" id="SSF53335">
    <property type="entry name" value="S-adenosyl-L-methionine-dependent methyltransferases"/>
    <property type="match status" value="1"/>
</dbReference>
<dbReference type="GO" id="GO:0044027">
    <property type="term" value="P:negative regulation of gene expression via chromosomal CpG island methylation"/>
    <property type="evidence" value="ECO:0007669"/>
    <property type="project" value="TreeGrafter"/>
</dbReference>
<evidence type="ECO:0000256" key="6">
    <source>
        <dbReference type="PROSITE-ProRule" id="PRU01016"/>
    </source>
</evidence>
<evidence type="ECO:0000256" key="1">
    <source>
        <dbReference type="ARBA" id="ARBA00011975"/>
    </source>
</evidence>
<keyword evidence="5" id="KW-0680">Restriction system</keyword>
<dbReference type="Pfam" id="PF00145">
    <property type="entry name" value="DNA_methylase"/>
    <property type="match status" value="2"/>
</dbReference>
<dbReference type="PROSITE" id="PS00094">
    <property type="entry name" value="C5_MTASE_1"/>
    <property type="match status" value="1"/>
</dbReference>
<dbReference type="PANTHER" id="PTHR10629:SF52">
    <property type="entry name" value="DNA (CYTOSINE-5)-METHYLTRANSFERASE 1"/>
    <property type="match status" value="1"/>
</dbReference>
<evidence type="ECO:0000256" key="4">
    <source>
        <dbReference type="ARBA" id="ARBA00022691"/>
    </source>
</evidence>
<dbReference type="GO" id="GO:0003886">
    <property type="term" value="F:DNA (cytosine-5-)-methyltransferase activity"/>
    <property type="evidence" value="ECO:0007669"/>
    <property type="project" value="UniProtKB-EC"/>
</dbReference>
<dbReference type="InterPro" id="IPR029063">
    <property type="entry name" value="SAM-dependent_MTases_sf"/>
</dbReference>
<protein>
    <recommendedName>
        <fullName evidence="1">DNA (cytosine-5-)-methyltransferase</fullName>
        <ecNumber evidence="1">2.1.1.37</ecNumber>
    </recommendedName>
</protein>
<dbReference type="PROSITE" id="PS51257">
    <property type="entry name" value="PROKAR_LIPOPROTEIN"/>
    <property type="match status" value="1"/>
</dbReference>
<dbReference type="EC" id="2.1.1.37" evidence="1"/>
<evidence type="ECO:0000313" key="7">
    <source>
        <dbReference type="EMBL" id="NYI40865.1"/>
    </source>
</evidence>
<dbReference type="InterPro" id="IPR050390">
    <property type="entry name" value="C5-Methyltransferase"/>
</dbReference>
<keyword evidence="4 6" id="KW-0949">S-adenosyl-L-methionine</keyword>
<organism evidence="7 8">
    <name type="scientific">Demequina lutea</name>
    <dbReference type="NCBI Taxonomy" id="431489"/>
    <lineage>
        <taxon>Bacteria</taxon>
        <taxon>Bacillati</taxon>
        <taxon>Actinomycetota</taxon>
        <taxon>Actinomycetes</taxon>
        <taxon>Micrococcales</taxon>
        <taxon>Demequinaceae</taxon>
        <taxon>Demequina</taxon>
    </lineage>
</organism>
<dbReference type="Proteomes" id="UP000547973">
    <property type="component" value="Unassembled WGS sequence"/>
</dbReference>
<keyword evidence="2 6" id="KW-0489">Methyltransferase</keyword>
<dbReference type="EMBL" id="JACBZO010000001">
    <property type="protein sequence ID" value="NYI40865.1"/>
    <property type="molecule type" value="Genomic_DNA"/>
</dbReference>
<dbReference type="GO" id="GO:0032259">
    <property type="term" value="P:methylation"/>
    <property type="evidence" value="ECO:0007669"/>
    <property type="project" value="UniProtKB-KW"/>
</dbReference>
<dbReference type="InterPro" id="IPR031303">
    <property type="entry name" value="C5_meth_CS"/>
</dbReference>
<dbReference type="AlphaFoldDB" id="A0A7Y9Z9S7"/>
<dbReference type="GO" id="GO:0003677">
    <property type="term" value="F:DNA binding"/>
    <property type="evidence" value="ECO:0007669"/>
    <property type="project" value="TreeGrafter"/>
</dbReference>
<evidence type="ECO:0000256" key="5">
    <source>
        <dbReference type="ARBA" id="ARBA00022747"/>
    </source>
</evidence>
<keyword evidence="3 6" id="KW-0808">Transferase</keyword>
<name>A0A7Y9Z9S7_9MICO</name>
<dbReference type="PRINTS" id="PR00105">
    <property type="entry name" value="C5METTRFRASE"/>
</dbReference>
<reference evidence="7 8" key="1">
    <citation type="submission" date="2020-07" db="EMBL/GenBank/DDBJ databases">
        <title>Sequencing the genomes of 1000 actinobacteria strains.</title>
        <authorList>
            <person name="Klenk H.-P."/>
        </authorList>
    </citation>
    <scope>NUCLEOTIDE SEQUENCE [LARGE SCALE GENOMIC DNA]</scope>
    <source>
        <strain evidence="7 8">DSM 19970</strain>
    </source>
</reference>